<dbReference type="GO" id="GO:0000272">
    <property type="term" value="P:polysaccharide catabolic process"/>
    <property type="evidence" value="ECO:0007669"/>
    <property type="project" value="UniProtKB-KW"/>
</dbReference>
<feature type="signal peptide" evidence="14">
    <location>
        <begin position="1"/>
        <end position="16"/>
    </location>
</feature>
<comment type="catalytic activity">
    <reaction evidence="1">
        <text>Hydrolysis of terminal (1-&gt;4)-linked alpha-D-glucose residues successively from non-reducing ends of the chains with release of beta-D-glucose.</text>
        <dbReference type="EC" id="3.2.1.3"/>
    </reaction>
</comment>
<dbReference type="Gene3D" id="1.50.10.10">
    <property type="match status" value="1"/>
</dbReference>
<keyword evidence="17" id="KW-1185">Reference proteome</keyword>
<dbReference type="PANTHER" id="PTHR31616:SF12">
    <property type="entry name" value="GLUCOAMYLASE"/>
    <property type="match status" value="1"/>
</dbReference>
<dbReference type="InterPro" id="IPR008928">
    <property type="entry name" value="6-hairpin_glycosidase_sf"/>
</dbReference>
<feature type="region of interest" description="Disordered" evidence="12">
    <location>
        <begin position="511"/>
        <end position="606"/>
    </location>
</feature>
<dbReference type="AlphaFoldDB" id="A0AAD5RJJ2"/>
<feature type="domain" description="GH15-like" evidence="15">
    <location>
        <begin position="53"/>
        <end position="461"/>
    </location>
</feature>
<evidence type="ECO:0000256" key="6">
    <source>
        <dbReference type="ARBA" id="ARBA00023180"/>
    </source>
</evidence>
<evidence type="ECO:0000256" key="2">
    <source>
        <dbReference type="ARBA" id="ARBA00006188"/>
    </source>
</evidence>
<keyword evidence="6" id="KW-0325">Glycoprotein</keyword>
<evidence type="ECO:0000256" key="8">
    <source>
        <dbReference type="ARBA" id="ARBA00023295"/>
    </source>
</evidence>
<gene>
    <name evidence="16" type="ORF">MKZ38_006383</name>
</gene>
<organism evidence="16 17">
    <name type="scientific">Zalerion maritima</name>
    <dbReference type="NCBI Taxonomy" id="339359"/>
    <lineage>
        <taxon>Eukaryota</taxon>
        <taxon>Fungi</taxon>
        <taxon>Dikarya</taxon>
        <taxon>Ascomycota</taxon>
        <taxon>Pezizomycotina</taxon>
        <taxon>Sordariomycetes</taxon>
        <taxon>Lulworthiomycetidae</taxon>
        <taxon>Lulworthiales</taxon>
        <taxon>Lulworthiaceae</taxon>
        <taxon>Zalerion</taxon>
    </lineage>
</organism>
<evidence type="ECO:0000256" key="4">
    <source>
        <dbReference type="ARBA" id="ARBA00022729"/>
    </source>
</evidence>
<evidence type="ECO:0000256" key="1">
    <source>
        <dbReference type="ARBA" id="ARBA00001863"/>
    </source>
</evidence>
<evidence type="ECO:0000313" key="17">
    <source>
        <dbReference type="Proteomes" id="UP001201980"/>
    </source>
</evidence>
<keyword evidence="13" id="KW-1133">Transmembrane helix</keyword>
<reference evidence="16" key="1">
    <citation type="submission" date="2022-07" db="EMBL/GenBank/DDBJ databases">
        <title>Draft genome sequence of Zalerion maritima ATCC 34329, a (micro)plastics degrading marine fungus.</title>
        <authorList>
            <person name="Paco A."/>
            <person name="Goncalves M.F.M."/>
            <person name="Rocha-Santos T.A.P."/>
            <person name="Alves A."/>
        </authorList>
    </citation>
    <scope>NUCLEOTIDE SEQUENCE</scope>
    <source>
        <strain evidence="16">ATCC 34329</strain>
    </source>
</reference>
<feature type="chain" id="PRO_5042022804" description="glucan 1,4-alpha-glucosidase" evidence="14">
    <location>
        <begin position="17"/>
        <end position="631"/>
    </location>
</feature>
<dbReference type="InterPro" id="IPR000165">
    <property type="entry name" value="Glucoamylase"/>
</dbReference>
<dbReference type="PANTHER" id="PTHR31616">
    <property type="entry name" value="TREHALASE"/>
    <property type="match status" value="1"/>
</dbReference>
<evidence type="ECO:0000256" key="14">
    <source>
        <dbReference type="SAM" id="SignalP"/>
    </source>
</evidence>
<evidence type="ECO:0000256" key="12">
    <source>
        <dbReference type="SAM" id="MobiDB-lite"/>
    </source>
</evidence>
<dbReference type="Pfam" id="PF00723">
    <property type="entry name" value="Glyco_hydro_15"/>
    <property type="match status" value="1"/>
</dbReference>
<comment type="caution">
    <text evidence="16">The sequence shown here is derived from an EMBL/GenBank/DDBJ whole genome shotgun (WGS) entry which is preliminary data.</text>
</comment>
<dbReference type="InterPro" id="IPR012341">
    <property type="entry name" value="6hp_glycosidase-like_sf"/>
</dbReference>
<sequence length="631" mass="70721">MFSLAAFAIFVGVAATYEFPGPAPPDRNVGAQIVANIGPNGLRTSAQPYADIIVPGAVVAAPYLEDVYNYTWTRDAALTLQYLVELYERDLNQQLKNIIEEYRYLQPILMNLDTPAFHRPSPMVFETGETLGEAKYNVDGTPYLGDWCRPQGDGPASRANALMRYAQWALDNNEREYIRHYHWPIIRNDLNFIVSWWNESMCDLWEETQGYSFYTRMVQYKALLFGLNIAKDLGVSDDNPSVVKWVQIAPNMRCSFESFWQPEYNHIIANREAPNDRTQMAMDTVLASVHVFDPAQGCDPGVFTPCSDKALRNFKRVEDEFRYYAEYKINEGIPEDKPVHLGRYAEDDYKGGNPWYLLMFGAAEFLFDAAIVWDQLGKIEVTEISLPFFQQHVGNITVGMYSAEDEEFDFIVEKVRNYGYQYLMLGNSMIPAHSDGINEQYSRDTGKPCSVRHLTWSYTAYGTARDRAFGILDRPWFASGPAQDSADQIKPQDQCDLGSLASDFNWDNPEFGYPPLVAKEKKPSSPPLEKEDTQDDDRLKARSMVTTSKVENDSSDYNATGGEVPEASTADVEDTATEENGSGEATTSCTTISPSEPTPSEPKVEDAGTAFLGPSVVVLTCAIGLAAAFLT</sequence>
<accession>A0AAD5RJJ2</accession>
<feature type="compositionally biased region" description="Basic and acidic residues" evidence="12">
    <location>
        <begin position="518"/>
        <end position="540"/>
    </location>
</feature>
<evidence type="ECO:0000256" key="7">
    <source>
        <dbReference type="ARBA" id="ARBA00023277"/>
    </source>
</evidence>
<dbReference type="Proteomes" id="UP001201980">
    <property type="component" value="Unassembled WGS sequence"/>
</dbReference>
<keyword evidence="13" id="KW-0472">Membrane</keyword>
<name>A0AAD5RJJ2_9PEZI</name>
<evidence type="ECO:0000259" key="15">
    <source>
        <dbReference type="Pfam" id="PF00723"/>
    </source>
</evidence>
<dbReference type="SUPFAM" id="SSF48208">
    <property type="entry name" value="Six-hairpin glycosidases"/>
    <property type="match status" value="1"/>
</dbReference>
<dbReference type="PRINTS" id="PR00736">
    <property type="entry name" value="GLHYDRLASE15"/>
</dbReference>
<dbReference type="InterPro" id="IPR011613">
    <property type="entry name" value="GH15-like"/>
</dbReference>
<comment type="similarity">
    <text evidence="2">Belongs to the glycosyl hydrolase 15 family.</text>
</comment>
<keyword evidence="5" id="KW-0378">Hydrolase</keyword>
<keyword evidence="7" id="KW-0119">Carbohydrate metabolism</keyword>
<dbReference type="EMBL" id="JAKWBI020000396">
    <property type="protein sequence ID" value="KAJ2895533.1"/>
    <property type="molecule type" value="Genomic_DNA"/>
</dbReference>
<proteinExistence type="inferred from homology"/>
<dbReference type="EC" id="3.2.1.3" evidence="3"/>
<evidence type="ECO:0000256" key="9">
    <source>
        <dbReference type="ARBA" id="ARBA00023326"/>
    </source>
</evidence>
<evidence type="ECO:0000256" key="10">
    <source>
        <dbReference type="ARBA" id="ARBA00033442"/>
    </source>
</evidence>
<evidence type="ECO:0000256" key="5">
    <source>
        <dbReference type="ARBA" id="ARBA00022801"/>
    </source>
</evidence>
<evidence type="ECO:0000256" key="13">
    <source>
        <dbReference type="SAM" id="Phobius"/>
    </source>
</evidence>
<evidence type="ECO:0000313" key="16">
    <source>
        <dbReference type="EMBL" id="KAJ2895533.1"/>
    </source>
</evidence>
<keyword evidence="9" id="KW-0624">Polysaccharide degradation</keyword>
<feature type="transmembrane region" description="Helical" evidence="13">
    <location>
        <begin position="611"/>
        <end position="630"/>
    </location>
</feature>
<keyword evidence="13" id="KW-0812">Transmembrane</keyword>
<keyword evidence="8" id="KW-0326">Glycosidase</keyword>
<evidence type="ECO:0000256" key="3">
    <source>
        <dbReference type="ARBA" id="ARBA00012593"/>
    </source>
</evidence>
<evidence type="ECO:0000256" key="11">
    <source>
        <dbReference type="ARBA" id="ARBA00033473"/>
    </source>
</evidence>
<protein>
    <recommendedName>
        <fullName evidence="3">glucan 1,4-alpha-glucosidase</fullName>
        <ecNumber evidence="3">3.2.1.3</ecNumber>
    </recommendedName>
    <alternativeName>
        <fullName evidence="11">1,4-alpha-D-glucan glucohydrolase</fullName>
    </alternativeName>
    <alternativeName>
        <fullName evidence="10">Glucan 1,4-alpha-glucosidase</fullName>
    </alternativeName>
</protein>
<dbReference type="GO" id="GO:0004339">
    <property type="term" value="F:glucan 1,4-alpha-glucosidase activity"/>
    <property type="evidence" value="ECO:0007669"/>
    <property type="project" value="UniProtKB-EC"/>
</dbReference>
<dbReference type="GO" id="GO:0000324">
    <property type="term" value="C:fungal-type vacuole"/>
    <property type="evidence" value="ECO:0007669"/>
    <property type="project" value="TreeGrafter"/>
</dbReference>
<feature type="compositionally biased region" description="Low complexity" evidence="12">
    <location>
        <begin position="586"/>
        <end position="595"/>
    </location>
</feature>
<keyword evidence="4 14" id="KW-0732">Signal</keyword>